<feature type="compositionally biased region" description="Basic and acidic residues" evidence="8">
    <location>
        <begin position="279"/>
        <end position="297"/>
    </location>
</feature>
<name>A0AAN8WKI4_HALRR</name>
<keyword evidence="5" id="KW-0862">Zinc</keyword>
<dbReference type="PANTHER" id="PTHR24381:SF393">
    <property type="entry name" value="CHROMATIN-LINKED ADAPTOR FOR MSL PROTEINS, ISOFORM B"/>
    <property type="match status" value="1"/>
</dbReference>
<evidence type="ECO:0000259" key="9">
    <source>
        <dbReference type="PROSITE" id="PS50157"/>
    </source>
</evidence>
<keyword evidence="4 7" id="KW-0863">Zinc-finger</keyword>
<dbReference type="EMBL" id="JAXCGZ010023784">
    <property type="protein sequence ID" value="KAK7005582.1"/>
    <property type="molecule type" value="Genomic_DNA"/>
</dbReference>
<feature type="compositionally biased region" description="Basic and acidic residues" evidence="8">
    <location>
        <begin position="403"/>
        <end position="430"/>
    </location>
</feature>
<dbReference type="InterPro" id="IPR013087">
    <property type="entry name" value="Znf_C2H2_type"/>
</dbReference>
<feature type="non-terminal residue" evidence="10">
    <location>
        <position position="437"/>
    </location>
</feature>
<evidence type="ECO:0000256" key="7">
    <source>
        <dbReference type="PROSITE-ProRule" id="PRU00042"/>
    </source>
</evidence>
<feature type="domain" description="C2H2-type" evidence="9">
    <location>
        <begin position="319"/>
        <end position="346"/>
    </location>
</feature>
<gene>
    <name evidence="10" type="ORF">SK128_004523</name>
</gene>
<reference evidence="10 11" key="1">
    <citation type="submission" date="2023-11" db="EMBL/GenBank/DDBJ databases">
        <title>Halocaridina rubra genome assembly.</title>
        <authorList>
            <person name="Smith C."/>
        </authorList>
    </citation>
    <scope>NUCLEOTIDE SEQUENCE [LARGE SCALE GENOMIC DNA]</scope>
    <source>
        <strain evidence="10">EP-1</strain>
        <tissue evidence="10">Whole</tissue>
    </source>
</reference>
<evidence type="ECO:0000256" key="4">
    <source>
        <dbReference type="ARBA" id="ARBA00022771"/>
    </source>
</evidence>
<dbReference type="InterPro" id="IPR036236">
    <property type="entry name" value="Znf_C2H2_sf"/>
</dbReference>
<evidence type="ECO:0000256" key="6">
    <source>
        <dbReference type="ARBA" id="ARBA00023242"/>
    </source>
</evidence>
<dbReference type="Proteomes" id="UP001381693">
    <property type="component" value="Unassembled WGS sequence"/>
</dbReference>
<dbReference type="GO" id="GO:0008270">
    <property type="term" value="F:zinc ion binding"/>
    <property type="evidence" value="ECO:0007669"/>
    <property type="project" value="UniProtKB-KW"/>
</dbReference>
<dbReference type="SMART" id="SM00355">
    <property type="entry name" value="ZnF_C2H2"/>
    <property type="match status" value="5"/>
</dbReference>
<accession>A0AAN8WKI4</accession>
<feature type="domain" description="C2H2-type" evidence="9">
    <location>
        <begin position="178"/>
        <end position="205"/>
    </location>
</feature>
<dbReference type="PANTHER" id="PTHR24381">
    <property type="entry name" value="ZINC FINGER PROTEIN"/>
    <property type="match status" value="1"/>
</dbReference>
<sequence>MCTYNVTRRHLLSQHMRVHGIDPGPDEGLELCESTPDERSNSPSPSLTITPVNNVAAALIVGGGCTSQDSTFTDASVLPKLTEQATLPLDDIPLVWVSRDNRFFKMFKCRHCPHVNLRVMSAHLKVHGGSMGQCHAIVDPALSDEEQLRILTSKSNSSPETFVKNEASVLKDDEKIMYFCQQCPARFFFEKEIHIHSRFHSSILPHHCCHCDFGAREQVHLLAHAKVHSPEYQSRTQEQVPLSGVDLLRKKREMEKEGQYRSEPETSSNEKSCAKSKHTIKEKEDAIDADNDPMRVGDRNLHYPLHIDKVTGKSREKRYKCSRCPSAFEKTEQYNVHVNLHGSSHKYKCRICDYSVKFFANFMMHVNRHKYHEKMVAQKAGKTLPPDNDEKYEPIIHNCDSSSDSKESKNKNDDKENIDDRDLTTTERQHLLLQNKK</sequence>
<dbReference type="Gene3D" id="3.30.160.60">
    <property type="entry name" value="Classic Zinc Finger"/>
    <property type="match status" value="1"/>
</dbReference>
<feature type="region of interest" description="Disordered" evidence="8">
    <location>
        <begin position="377"/>
        <end position="437"/>
    </location>
</feature>
<keyword evidence="6" id="KW-0539">Nucleus</keyword>
<dbReference type="AlphaFoldDB" id="A0AAN8WKI4"/>
<dbReference type="GO" id="GO:0000977">
    <property type="term" value="F:RNA polymerase II transcription regulatory region sequence-specific DNA binding"/>
    <property type="evidence" value="ECO:0007669"/>
    <property type="project" value="TreeGrafter"/>
</dbReference>
<evidence type="ECO:0000256" key="8">
    <source>
        <dbReference type="SAM" id="MobiDB-lite"/>
    </source>
</evidence>
<organism evidence="10 11">
    <name type="scientific">Halocaridina rubra</name>
    <name type="common">Hawaiian red shrimp</name>
    <dbReference type="NCBI Taxonomy" id="373956"/>
    <lineage>
        <taxon>Eukaryota</taxon>
        <taxon>Metazoa</taxon>
        <taxon>Ecdysozoa</taxon>
        <taxon>Arthropoda</taxon>
        <taxon>Crustacea</taxon>
        <taxon>Multicrustacea</taxon>
        <taxon>Malacostraca</taxon>
        <taxon>Eumalacostraca</taxon>
        <taxon>Eucarida</taxon>
        <taxon>Decapoda</taxon>
        <taxon>Pleocyemata</taxon>
        <taxon>Caridea</taxon>
        <taxon>Atyoidea</taxon>
        <taxon>Atyidae</taxon>
        <taxon>Halocaridina</taxon>
    </lineage>
</organism>
<keyword evidence="2" id="KW-0479">Metal-binding</keyword>
<protein>
    <recommendedName>
        <fullName evidence="9">C2H2-type domain-containing protein</fullName>
    </recommendedName>
</protein>
<keyword evidence="11" id="KW-1185">Reference proteome</keyword>
<dbReference type="PROSITE" id="PS50157">
    <property type="entry name" value="ZINC_FINGER_C2H2_2"/>
    <property type="match status" value="2"/>
</dbReference>
<feature type="region of interest" description="Disordered" evidence="8">
    <location>
        <begin position="253"/>
        <end position="297"/>
    </location>
</feature>
<proteinExistence type="predicted"/>
<evidence type="ECO:0000256" key="3">
    <source>
        <dbReference type="ARBA" id="ARBA00022737"/>
    </source>
</evidence>
<feature type="compositionally biased region" description="Basic and acidic residues" evidence="8">
    <location>
        <begin position="253"/>
        <end position="264"/>
    </location>
</feature>
<evidence type="ECO:0000256" key="1">
    <source>
        <dbReference type="ARBA" id="ARBA00004123"/>
    </source>
</evidence>
<feature type="region of interest" description="Disordered" evidence="8">
    <location>
        <begin position="18"/>
        <end position="46"/>
    </location>
</feature>
<dbReference type="PROSITE" id="PS00028">
    <property type="entry name" value="ZINC_FINGER_C2H2_1"/>
    <property type="match status" value="3"/>
</dbReference>
<evidence type="ECO:0000313" key="11">
    <source>
        <dbReference type="Proteomes" id="UP001381693"/>
    </source>
</evidence>
<dbReference type="SUPFAM" id="SSF57667">
    <property type="entry name" value="beta-beta-alpha zinc fingers"/>
    <property type="match status" value="1"/>
</dbReference>
<evidence type="ECO:0000256" key="5">
    <source>
        <dbReference type="ARBA" id="ARBA00022833"/>
    </source>
</evidence>
<dbReference type="GO" id="GO:0000981">
    <property type="term" value="F:DNA-binding transcription factor activity, RNA polymerase II-specific"/>
    <property type="evidence" value="ECO:0007669"/>
    <property type="project" value="TreeGrafter"/>
</dbReference>
<evidence type="ECO:0000256" key="2">
    <source>
        <dbReference type="ARBA" id="ARBA00022723"/>
    </source>
</evidence>
<keyword evidence="3" id="KW-0677">Repeat</keyword>
<comment type="subcellular location">
    <subcellularLocation>
        <location evidence="1">Nucleus</location>
    </subcellularLocation>
</comment>
<evidence type="ECO:0000313" key="10">
    <source>
        <dbReference type="EMBL" id="KAK7005582.1"/>
    </source>
</evidence>
<comment type="caution">
    <text evidence="10">The sequence shown here is derived from an EMBL/GenBank/DDBJ whole genome shotgun (WGS) entry which is preliminary data.</text>
</comment>
<dbReference type="GO" id="GO:0005634">
    <property type="term" value="C:nucleus"/>
    <property type="evidence" value="ECO:0007669"/>
    <property type="project" value="UniProtKB-SubCell"/>
</dbReference>